<sequence>MPSDALPPLSWTSTDCILSLAQRSEVAALSPGPWIVWEIMKKRIKKIHINSLSGE</sequence>
<reference evidence="1 2" key="1">
    <citation type="submission" date="2019-02" db="EMBL/GenBank/DDBJ databases">
        <title>Opniocepnalus argus genome.</title>
        <authorList>
            <person name="Zhou C."/>
            <person name="Xiao S."/>
        </authorList>
    </citation>
    <scope>NUCLEOTIDE SEQUENCE [LARGE SCALE GENOMIC DNA]</scope>
    <source>
        <strain evidence="1">OARG1902GOOAL</strain>
        <tissue evidence="1">Muscle</tissue>
    </source>
</reference>
<accession>A0A6G1PVX7</accession>
<name>A0A6G1PVX7_CHAAH</name>
<proteinExistence type="predicted"/>
<protein>
    <submittedName>
        <fullName evidence="1">Uncharacterized protein</fullName>
    </submittedName>
</protein>
<evidence type="ECO:0000313" key="1">
    <source>
        <dbReference type="EMBL" id="KAF3694412.1"/>
    </source>
</evidence>
<reference evidence="2" key="2">
    <citation type="submission" date="2019-02" db="EMBL/GenBank/DDBJ databases">
        <title>Opniocepnalus argus Var Kimnra genome.</title>
        <authorList>
            <person name="Zhou C."/>
            <person name="Xiao S."/>
        </authorList>
    </citation>
    <scope>NUCLEOTIDE SEQUENCE [LARGE SCALE GENOMIC DNA]</scope>
</reference>
<keyword evidence="2" id="KW-1185">Reference proteome</keyword>
<dbReference type="Proteomes" id="UP000503349">
    <property type="component" value="Chromosome 10"/>
</dbReference>
<gene>
    <name evidence="1" type="ORF">EXN66_Car010088</name>
</gene>
<dbReference type="EMBL" id="CM015721">
    <property type="protein sequence ID" value="KAF3694412.1"/>
    <property type="molecule type" value="Genomic_DNA"/>
</dbReference>
<dbReference type="AlphaFoldDB" id="A0A6G1PVX7"/>
<organism evidence="1 2">
    <name type="scientific">Channa argus</name>
    <name type="common">Northern snakehead</name>
    <name type="synonym">Ophicephalus argus</name>
    <dbReference type="NCBI Taxonomy" id="215402"/>
    <lineage>
        <taxon>Eukaryota</taxon>
        <taxon>Metazoa</taxon>
        <taxon>Chordata</taxon>
        <taxon>Craniata</taxon>
        <taxon>Vertebrata</taxon>
        <taxon>Euteleostomi</taxon>
        <taxon>Actinopterygii</taxon>
        <taxon>Neopterygii</taxon>
        <taxon>Teleostei</taxon>
        <taxon>Neoteleostei</taxon>
        <taxon>Acanthomorphata</taxon>
        <taxon>Anabantaria</taxon>
        <taxon>Anabantiformes</taxon>
        <taxon>Channoidei</taxon>
        <taxon>Channidae</taxon>
        <taxon>Channa</taxon>
    </lineage>
</organism>
<evidence type="ECO:0000313" key="2">
    <source>
        <dbReference type="Proteomes" id="UP000503349"/>
    </source>
</evidence>